<evidence type="ECO:0000256" key="1">
    <source>
        <dbReference type="ARBA" id="ARBA00004123"/>
    </source>
</evidence>
<dbReference type="CDD" id="cd12148">
    <property type="entry name" value="fungal_TF_MHR"/>
    <property type="match status" value="1"/>
</dbReference>
<dbReference type="AlphaFoldDB" id="A0A9N9B984"/>
<keyword evidence="2" id="KW-0479">Metal-binding</keyword>
<dbReference type="GO" id="GO:0008270">
    <property type="term" value="F:zinc ion binding"/>
    <property type="evidence" value="ECO:0007669"/>
    <property type="project" value="InterPro"/>
</dbReference>
<dbReference type="CDD" id="cd00067">
    <property type="entry name" value="GAL4"/>
    <property type="match status" value="1"/>
</dbReference>
<sequence>MSVLQLLAVKKLNTFLACGGAPPVCSNCLAFNLNCTYNDTTKKRGPPKGYIEAIESRLYKMESLMGELAHSNDPRAEAILAELMKDDLHPLHKARKVNYAAWRNRLSSLDDTSIADSSTNANTNDYEIGYINDAMGILSIDEENQVSYYGRSSGLQLLKHSDRYKNGILSFSNNINNGQTSTSNQKLVLHSELPSQELSDHLLELYFKHVHTTFPIIYKPRFFELLKDHKNPPYLLLNSIYTLASNFSDCIEVRKDRENPLTAGDVYFDRAKALLDSDYDRAHITNVQALLLLSLREYGAGRVTRSWIYTGMAARMAQSLGLHRNNEKCYPITLSHGEKEEQKRVFWGCYVLDRIPSVHFGRPLAIDEKDVDAAHPSEDGDDDYESLPFKMKHTESLVSSPNSTNNDTSTQVNKESKEPRELSNSVNIISRFNCLIRLCEIMGRILQNVYAIKCNQASVSDSVISILESSLKTWFITLPPHLQYNPLDQHLDNLDVSTLSLHVIYYESLMLLHRPFVVGNNSSHKILTSSAEVISEIIDSMFRQNTLKNALPVIIYGTFITSVVHACNANEPDTTISQSAKMNLARCIRALESLKNNWILSHKYISLIIGLVDLKGLHLDTNQGSPSDSTESNRNLKKRNTLTNNQPNPFDTMDRYGRQARYRAHESSVKSQPFNNSNALPTFQRHSSVMSHNNSVIVSSPSFTFNQTQQSQQLRHNFQESFNNDNSFGFRNMTTTATTYSQPQTQTQTQSNVNRSDPFAAQGVISTNNGVCSLNSGFWNLPQSANFEEWSSYLHSQQVQQSVTLPSQPPSMSLQPLLLHDNGNNVNVFTNNQTTLMSEFERVENNNKYM</sequence>
<feature type="region of interest" description="Disordered" evidence="8">
    <location>
        <begin position="395"/>
        <end position="420"/>
    </location>
</feature>
<comment type="subcellular location">
    <subcellularLocation>
        <location evidence="1">Nucleus</location>
    </subcellularLocation>
</comment>
<proteinExistence type="predicted"/>
<keyword evidence="3" id="KW-0862">Zinc</keyword>
<feature type="compositionally biased region" description="Polar residues" evidence="8">
    <location>
        <begin position="622"/>
        <end position="633"/>
    </location>
</feature>
<dbReference type="Gene3D" id="4.10.240.10">
    <property type="entry name" value="Zn(2)-C6 fungal-type DNA-binding domain"/>
    <property type="match status" value="1"/>
</dbReference>
<name>A0A9N9B984_9GLOM</name>
<feature type="domain" description="Xylanolytic transcriptional activator regulatory" evidence="9">
    <location>
        <begin position="306"/>
        <end position="382"/>
    </location>
</feature>
<keyword evidence="7" id="KW-0539">Nucleus</keyword>
<dbReference type="SMART" id="SM00906">
    <property type="entry name" value="Fungal_trans"/>
    <property type="match status" value="1"/>
</dbReference>
<organism evidence="10 11">
    <name type="scientific">Dentiscutata erythropus</name>
    <dbReference type="NCBI Taxonomy" id="1348616"/>
    <lineage>
        <taxon>Eukaryota</taxon>
        <taxon>Fungi</taxon>
        <taxon>Fungi incertae sedis</taxon>
        <taxon>Mucoromycota</taxon>
        <taxon>Glomeromycotina</taxon>
        <taxon>Glomeromycetes</taxon>
        <taxon>Diversisporales</taxon>
        <taxon>Gigasporaceae</taxon>
        <taxon>Dentiscutata</taxon>
    </lineage>
</organism>
<gene>
    <name evidence="10" type="ORF">DERYTH_LOCUS5689</name>
</gene>
<dbReference type="EMBL" id="CAJVPY010002418">
    <property type="protein sequence ID" value="CAG8560012.1"/>
    <property type="molecule type" value="Genomic_DNA"/>
</dbReference>
<evidence type="ECO:0000256" key="8">
    <source>
        <dbReference type="SAM" id="MobiDB-lite"/>
    </source>
</evidence>
<evidence type="ECO:0000313" key="11">
    <source>
        <dbReference type="Proteomes" id="UP000789405"/>
    </source>
</evidence>
<comment type="caution">
    <text evidence="10">The sequence shown here is derived from an EMBL/GenBank/DDBJ whole genome shotgun (WGS) entry which is preliminary data.</text>
</comment>
<evidence type="ECO:0000256" key="4">
    <source>
        <dbReference type="ARBA" id="ARBA00023015"/>
    </source>
</evidence>
<feature type="region of interest" description="Disordered" evidence="8">
    <location>
        <begin position="622"/>
        <end position="681"/>
    </location>
</feature>
<dbReference type="Pfam" id="PF04082">
    <property type="entry name" value="Fungal_trans"/>
    <property type="match status" value="1"/>
</dbReference>
<dbReference type="PANTHER" id="PTHR31313">
    <property type="entry name" value="TY1 ENHANCER ACTIVATOR"/>
    <property type="match status" value="1"/>
</dbReference>
<keyword evidence="4" id="KW-0805">Transcription regulation</keyword>
<evidence type="ECO:0000259" key="9">
    <source>
        <dbReference type="SMART" id="SM00906"/>
    </source>
</evidence>
<evidence type="ECO:0000256" key="5">
    <source>
        <dbReference type="ARBA" id="ARBA00023125"/>
    </source>
</evidence>
<evidence type="ECO:0000256" key="2">
    <source>
        <dbReference type="ARBA" id="ARBA00022723"/>
    </source>
</evidence>
<dbReference type="PANTHER" id="PTHR31313:SF78">
    <property type="entry name" value="TRANSCRIPTION FACTOR DOMAIN-CONTAINING PROTEIN"/>
    <property type="match status" value="1"/>
</dbReference>
<dbReference type="Proteomes" id="UP000789405">
    <property type="component" value="Unassembled WGS sequence"/>
</dbReference>
<feature type="compositionally biased region" description="Low complexity" evidence="8">
    <location>
        <begin position="399"/>
        <end position="410"/>
    </location>
</feature>
<evidence type="ECO:0000256" key="6">
    <source>
        <dbReference type="ARBA" id="ARBA00023163"/>
    </source>
</evidence>
<reference evidence="10" key="1">
    <citation type="submission" date="2021-06" db="EMBL/GenBank/DDBJ databases">
        <authorList>
            <person name="Kallberg Y."/>
            <person name="Tangrot J."/>
            <person name="Rosling A."/>
        </authorList>
    </citation>
    <scope>NUCLEOTIDE SEQUENCE</scope>
    <source>
        <strain evidence="10">MA453B</strain>
    </source>
</reference>
<dbReference type="InterPro" id="IPR036864">
    <property type="entry name" value="Zn2-C6_fun-type_DNA-bd_sf"/>
</dbReference>
<dbReference type="GO" id="GO:0006351">
    <property type="term" value="P:DNA-templated transcription"/>
    <property type="evidence" value="ECO:0007669"/>
    <property type="project" value="InterPro"/>
</dbReference>
<keyword evidence="11" id="KW-1185">Reference proteome</keyword>
<feature type="compositionally biased region" description="Basic and acidic residues" evidence="8">
    <location>
        <begin position="652"/>
        <end position="668"/>
    </location>
</feature>
<feature type="compositionally biased region" description="Polar residues" evidence="8">
    <location>
        <begin position="669"/>
        <end position="681"/>
    </location>
</feature>
<dbReference type="InterPro" id="IPR001138">
    <property type="entry name" value="Zn2Cys6_DnaBD"/>
</dbReference>
<dbReference type="InterPro" id="IPR007219">
    <property type="entry name" value="XnlR_reg_dom"/>
</dbReference>
<accession>A0A9N9B984</accession>
<evidence type="ECO:0000313" key="10">
    <source>
        <dbReference type="EMBL" id="CAG8560012.1"/>
    </source>
</evidence>
<evidence type="ECO:0000256" key="7">
    <source>
        <dbReference type="ARBA" id="ARBA00023242"/>
    </source>
</evidence>
<dbReference type="GO" id="GO:0005634">
    <property type="term" value="C:nucleus"/>
    <property type="evidence" value="ECO:0007669"/>
    <property type="project" value="UniProtKB-SubCell"/>
</dbReference>
<dbReference type="OrthoDB" id="39175at2759"/>
<dbReference type="InterPro" id="IPR051615">
    <property type="entry name" value="Transcr_Regulatory_Elem"/>
</dbReference>
<evidence type="ECO:0000256" key="3">
    <source>
        <dbReference type="ARBA" id="ARBA00022833"/>
    </source>
</evidence>
<dbReference type="GO" id="GO:0000981">
    <property type="term" value="F:DNA-binding transcription factor activity, RNA polymerase II-specific"/>
    <property type="evidence" value="ECO:0007669"/>
    <property type="project" value="InterPro"/>
</dbReference>
<dbReference type="GO" id="GO:0003677">
    <property type="term" value="F:DNA binding"/>
    <property type="evidence" value="ECO:0007669"/>
    <property type="project" value="UniProtKB-KW"/>
</dbReference>
<keyword evidence="6" id="KW-0804">Transcription</keyword>
<keyword evidence="5" id="KW-0238">DNA-binding</keyword>
<protein>
    <submittedName>
        <fullName evidence="10">26160_t:CDS:1</fullName>
    </submittedName>
</protein>